<evidence type="ECO:0000256" key="1">
    <source>
        <dbReference type="ARBA" id="ARBA00004613"/>
    </source>
</evidence>
<evidence type="ECO:0000313" key="3">
    <source>
        <dbReference type="EMBL" id="SFU59915.1"/>
    </source>
</evidence>
<dbReference type="Gene3D" id="2.120.10.30">
    <property type="entry name" value="TolB, C-terminal domain"/>
    <property type="match status" value="1"/>
</dbReference>
<dbReference type="PANTHER" id="PTHR10009:SF18">
    <property type="entry name" value="PROTEIN YELLOW-LIKE PROTEIN"/>
    <property type="match status" value="1"/>
</dbReference>
<accession>A0A1I7HGS1</accession>
<keyword evidence="4" id="KW-1185">Reference proteome</keyword>
<dbReference type="Pfam" id="PF03022">
    <property type="entry name" value="MRJP"/>
    <property type="match status" value="1"/>
</dbReference>
<dbReference type="PANTHER" id="PTHR10009">
    <property type="entry name" value="PROTEIN YELLOW-RELATED"/>
    <property type="match status" value="1"/>
</dbReference>
<dbReference type="RefSeq" id="WP_093025425.1">
    <property type="nucleotide sequence ID" value="NZ_FPBK01000009.1"/>
</dbReference>
<organism evidence="3 4">
    <name type="scientific">Pustulibacterium marinum</name>
    <dbReference type="NCBI Taxonomy" id="1224947"/>
    <lineage>
        <taxon>Bacteria</taxon>
        <taxon>Pseudomonadati</taxon>
        <taxon>Bacteroidota</taxon>
        <taxon>Flavobacteriia</taxon>
        <taxon>Flavobacteriales</taxon>
        <taxon>Flavobacteriaceae</taxon>
        <taxon>Pustulibacterium</taxon>
    </lineage>
</organism>
<gene>
    <name evidence="3" type="ORF">SAMN05216480_10955</name>
</gene>
<evidence type="ECO:0000313" key="4">
    <source>
        <dbReference type="Proteomes" id="UP000199138"/>
    </source>
</evidence>
<dbReference type="InterPro" id="IPR017996">
    <property type="entry name" value="MRJP/yellow-related"/>
</dbReference>
<dbReference type="InterPro" id="IPR011042">
    <property type="entry name" value="6-blade_b-propeller_TolB-like"/>
</dbReference>
<dbReference type="OrthoDB" id="9797664at2"/>
<dbReference type="SUPFAM" id="SSF63829">
    <property type="entry name" value="Calcium-dependent phosphotriesterase"/>
    <property type="match status" value="1"/>
</dbReference>
<dbReference type="Proteomes" id="UP000199138">
    <property type="component" value="Unassembled WGS sequence"/>
</dbReference>
<protein>
    <submittedName>
        <fullName evidence="3">Sugar lactone lactonase YvrE</fullName>
    </submittedName>
</protein>
<evidence type="ECO:0000256" key="2">
    <source>
        <dbReference type="ARBA" id="ARBA00022525"/>
    </source>
</evidence>
<dbReference type="EMBL" id="FPBK01000009">
    <property type="protein sequence ID" value="SFU59915.1"/>
    <property type="molecule type" value="Genomic_DNA"/>
</dbReference>
<comment type="subcellular location">
    <subcellularLocation>
        <location evidence="1">Secreted</location>
    </subcellularLocation>
</comment>
<proteinExistence type="predicted"/>
<dbReference type="AlphaFoldDB" id="A0A1I7HGS1"/>
<keyword evidence="2" id="KW-0964">Secreted</keyword>
<name>A0A1I7HGS1_9FLAO</name>
<reference evidence="3 4" key="1">
    <citation type="submission" date="2016-10" db="EMBL/GenBank/DDBJ databases">
        <authorList>
            <person name="de Groot N.N."/>
        </authorList>
    </citation>
    <scope>NUCLEOTIDE SEQUENCE [LARGE SCALE GENOMIC DNA]</scope>
    <source>
        <strain evidence="3 4">CGMCC 1.12333</strain>
    </source>
</reference>
<sequence length="372" mass="41892">MRKWIKLSWVILLILKTQMIMAQQNYEVIARISPPNPDMSGIAVSSDNRVFLGFPRHADNHKEFALAELKDGNLAPWPDKNFVYPSAKPVKDWLVSPHGMYMDKNDVLWILDDGKRSGTDEIPEGAAKVVAIDIKTKKILHSLIIPKPTLRSTAHFNDLRVDLSHGKSGTVYIANSGFKNDFSLVIIDVASGKVKEVLRNHVSTSPEPDFMAFLEGEPRRRENKQYSLPAGGADGISISPDNQTLYWTTISGRNMYSLPTAVLSDFEKPEMEIEAAIKSEGQHPACDGLAEDENGNIYFGAFEQQSLVKRTPDGNYETVSHDTKNYVWPDGLAFRNGYLYVTLGQWNRLPDFNNKKDLRKPPYLVMKIKVPE</sequence>
<dbReference type="STRING" id="1224947.SAMN05216480_10955"/>
<dbReference type="GO" id="GO:0005576">
    <property type="term" value="C:extracellular region"/>
    <property type="evidence" value="ECO:0007669"/>
    <property type="project" value="UniProtKB-SubCell"/>
</dbReference>